<gene>
    <name evidence="1" type="ORF">DB32_001721</name>
</gene>
<sequence length="85" mass="9301">MIDDVGDDDVSLRLGAKLHTLAATPALVERARALRAQPVRVTFLDVDPPRLLRVDPIGAPLGGTPEQRWEAISTRWADTFAELAK</sequence>
<dbReference type="Proteomes" id="UP000034883">
    <property type="component" value="Chromosome"/>
</dbReference>
<keyword evidence="2" id="KW-1185">Reference proteome</keyword>
<dbReference type="AlphaFoldDB" id="A0A0F6YHB3"/>
<proteinExistence type="predicted"/>
<dbReference type="STRING" id="927083.DB32_001721"/>
<organism evidence="1 2">
    <name type="scientific">Sandaracinus amylolyticus</name>
    <dbReference type="NCBI Taxonomy" id="927083"/>
    <lineage>
        <taxon>Bacteria</taxon>
        <taxon>Pseudomonadati</taxon>
        <taxon>Myxococcota</taxon>
        <taxon>Polyangia</taxon>
        <taxon>Polyangiales</taxon>
        <taxon>Sandaracinaceae</taxon>
        <taxon>Sandaracinus</taxon>
    </lineage>
</organism>
<name>A0A0F6YHB3_9BACT</name>
<dbReference type="EMBL" id="CP011125">
    <property type="protein sequence ID" value="AKF04572.1"/>
    <property type="molecule type" value="Genomic_DNA"/>
</dbReference>
<dbReference type="KEGG" id="samy:DB32_001721"/>
<reference evidence="1 2" key="1">
    <citation type="submission" date="2015-03" db="EMBL/GenBank/DDBJ databases">
        <title>Genome assembly of Sandaracinus amylolyticus DSM 53668.</title>
        <authorList>
            <person name="Sharma G."/>
            <person name="Subramanian S."/>
        </authorList>
    </citation>
    <scope>NUCLEOTIDE SEQUENCE [LARGE SCALE GENOMIC DNA]</scope>
    <source>
        <strain evidence="1 2">DSM 53668</strain>
    </source>
</reference>
<evidence type="ECO:0000313" key="2">
    <source>
        <dbReference type="Proteomes" id="UP000034883"/>
    </source>
</evidence>
<evidence type="ECO:0000313" key="1">
    <source>
        <dbReference type="EMBL" id="AKF04572.1"/>
    </source>
</evidence>
<accession>A0A0F6YHB3</accession>
<protein>
    <submittedName>
        <fullName evidence="1">Uncharacterized protein</fullName>
    </submittedName>
</protein>